<gene>
    <name evidence="3" type="ORF">SAMN05421504_101376</name>
</gene>
<dbReference type="Proteomes" id="UP000199515">
    <property type="component" value="Unassembled WGS sequence"/>
</dbReference>
<evidence type="ECO:0000256" key="2">
    <source>
        <dbReference type="SAM" id="SignalP"/>
    </source>
</evidence>
<proteinExistence type="predicted"/>
<evidence type="ECO:0000313" key="4">
    <source>
        <dbReference type="Proteomes" id="UP000199515"/>
    </source>
</evidence>
<keyword evidence="4" id="KW-1185">Reference proteome</keyword>
<feature type="region of interest" description="Disordered" evidence="1">
    <location>
        <begin position="271"/>
        <end position="305"/>
    </location>
</feature>
<feature type="compositionally biased region" description="Basic and acidic residues" evidence="1">
    <location>
        <begin position="275"/>
        <end position="295"/>
    </location>
</feature>
<organism evidence="3 4">
    <name type="scientific">Amycolatopsis xylanica</name>
    <dbReference type="NCBI Taxonomy" id="589385"/>
    <lineage>
        <taxon>Bacteria</taxon>
        <taxon>Bacillati</taxon>
        <taxon>Actinomycetota</taxon>
        <taxon>Actinomycetes</taxon>
        <taxon>Pseudonocardiales</taxon>
        <taxon>Pseudonocardiaceae</taxon>
        <taxon>Amycolatopsis</taxon>
    </lineage>
</organism>
<feature type="chain" id="PRO_5038904161" description="Lipoprotein" evidence="2">
    <location>
        <begin position="21"/>
        <end position="305"/>
    </location>
</feature>
<name>A0A1H2SWS0_9PSEU</name>
<dbReference type="STRING" id="589385.SAMN05421504_101376"/>
<dbReference type="AlphaFoldDB" id="A0A1H2SWS0"/>
<dbReference type="OrthoDB" id="9151379at2"/>
<reference evidence="3 4" key="1">
    <citation type="submission" date="2016-10" db="EMBL/GenBank/DDBJ databases">
        <authorList>
            <person name="de Groot N.N."/>
        </authorList>
    </citation>
    <scope>NUCLEOTIDE SEQUENCE [LARGE SCALE GENOMIC DNA]</scope>
    <source>
        <strain evidence="3 4">CPCC 202699</strain>
    </source>
</reference>
<evidence type="ECO:0000256" key="1">
    <source>
        <dbReference type="SAM" id="MobiDB-lite"/>
    </source>
</evidence>
<evidence type="ECO:0000313" key="3">
    <source>
        <dbReference type="EMBL" id="SDW36071.1"/>
    </source>
</evidence>
<protein>
    <recommendedName>
        <fullName evidence="5">Lipoprotein</fullName>
    </recommendedName>
</protein>
<dbReference type="PROSITE" id="PS51257">
    <property type="entry name" value="PROKAR_LIPOPROTEIN"/>
    <property type="match status" value="1"/>
</dbReference>
<feature type="compositionally biased region" description="Basic and acidic residues" evidence="1">
    <location>
        <begin position="59"/>
        <end position="71"/>
    </location>
</feature>
<feature type="signal peptide" evidence="2">
    <location>
        <begin position="1"/>
        <end position="20"/>
    </location>
</feature>
<dbReference type="RefSeq" id="WP_143046950.1">
    <property type="nucleotide sequence ID" value="NZ_FNON01000001.1"/>
</dbReference>
<sequence>MRLFSLLAVFTLAACATAEAPTAPPSPVAKPPASTSSTPPPPPPVAVPTCDPVKIPPLKQDDFKDPAKIDGKWMPLTPGSRMVLEGRANRGGGVLPHRITFTVTGLTKVINGVRNVVTWDVDTNKKTVAEAELAFFAQDNDGNVWNFGEYPEEYDKGKFTGAPSTWLAGLSHADAGVQVPAKIQIGGPEVLQGSSPDVEFLDCAKDVQADQRVCVPLGCYDGVRVVDERSPLVPDSGVQRKYYMPGVGNVQVGAIGDPEGETLVLVERTTLSPQELEKANKEAEKLDKHGRDTHPIYRQSEPLSR</sequence>
<dbReference type="EMBL" id="FNON01000001">
    <property type="protein sequence ID" value="SDW36071.1"/>
    <property type="molecule type" value="Genomic_DNA"/>
</dbReference>
<keyword evidence="2" id="KW-0732">Signal</keyword>
<accession>A0A1H2SWS0</accession>
<feature type="region of interest" description="Disordered" evidence="1">
    <location>
        <begin position="20"/>
        <end position="71"/>
    </location>
</feature>
<evidence type="ECO:0008006" key="5">
    <source>
        <dbReference type="Google" id="ProtNLM"/>
    </source>
</evidence>